<proteinExistence type="predicted"/>
<dbReference type="Gramene" id="VVA26860">
    <property type="protein sequence ID" value="VVA26860"/>
    <property type="gene ID" value="Prudul26B019314"/>
</dbReference>
<dbReference type="Proteomes" id="UP000327085">
    <property type="component" value="Chromosome 2"/>
</dbReference>
<evidence type="ECO:0000256" key="1">
    <source>
        <dbReference type="SAM" id="MobiDB-lite"/>
    </source>
</evidence>
<evidence type="ECO:0000313" key="2">
    <source>
        <dbReference type="EMBL" id="VVA26860.1"/>
    </source>
</evidence>
<evidence type="ECO:0000313" key="3">
    <source>
        <dbReference type="Proteomes" id="UP000327085"/>
    </source>
</evidence>
<dbReference type="AlphaFoldDB" id="A0A5E4FHZ8"/>
<organism evidence="2 3">
    <name type="scientific">Prunus dulcis</name>
    <name type="common">Almond</name>
    <name type="synonym">Amygdalus dulcis</name>
    <dbReference type="NCBI Taxonomy" id="3755"/>
    <lineage>
        <taxon>Eukaryota</taxon>
        <taxon>Viridiplantae</taxon>
        <taxon>Streptophyta</taxon>
        <taxon>Embryophyta</taxon>
        <taxon>Tracheophyta</taxon>
        <taxon>Spermatophyta</taxon>
        <taxon>Magnoliopsida</taxon>
        <taxon>eudicotyledons</taxon>
        <taxon>Gunneridae</taxon>
        <taxon>Pentapetalae</taxon>
        <taxon>rosids</taxon>
        <taxon>fabids</taxon>
        <taxon>Rosales</taxon>
        <taxon>Rosaceae</taxon>
        <taxon>Amygdaloideae</taxon>
        <taxon>Amygdaleae</taxon>
        <taxon>Prunus</taxon>
    </lineage>
</organism>
<name>A0A5E4FHZ8_PRUDU</name>
<accession>A0A5E4FHZ8</accession>
<reference evidence="3" key="1">
    <citation type="journal article" date="2020" name="Plant J.">
        <title>Transposons played a major role in the diversification between the closely related almond and peach genomes: results from the almond genome sequence.</title>
        <authorList>
            <person name="Alioto T."/>
            <person name="Alexiou K.G."/>
            <person name="Bardil A."/>
            <person name="Barteri F."/>
            <person name="Castanera R."/>
            <person name="Cruz F."/>
            <person name="Dhingra A."/>
            <person name="Duval H."/>
            <person name="Fernandez I Marti A."/>
            <person name="Frias L."/>
            <person name="Galan B."/>
            <person name="Garcia J.L."/>
            <person name="Howad W."/>
            <person name="Gomez-Garrido J."/>
            <person name="Gut M."/>
            <person name="Julca I."/>
            <person name="Morata J."/>
            <person name="Puigdomenech P."/>
            <person name="Ribeca P."/>
            <person name="Rubio Cabetas M.J."/>
            <person name="Vlasova A."/>
            <person name="Wirthensohn M."/>
            <person name="Garcia-Mas J."/>
            <person name="Gabaldon T."/>
            <person name="Casacuberta J.M."/>
            <person name="Arus P."/>
        </authorList>
    </citation>
    <scope>NUCLEOTIDE SEQUENCE [LARGE SCALE GENOMIC DNA]</scope>
    <source>
        <strain evidence="3">cv. Texas</strain>
    </source>
</reference>
<dbReference type="InParanoid" id="A0A5E4FHZ8"/>
<sequence>MSVVTHHSASLNLIATSISFNIRRERSTSHKTLRLEIADHTAEEGMRKATSTVTIDPKDEGSIMTAVDLETVGTIAGADPLKSPYQGNHQKRRRTNE</sequence>
<dbReference type="EMBL" id="CABIKO010000112">
    <property type="protein sequence ID" value="VVA26860.1"/>
    <property type="molecule type" value="Genomic_DNA"/>
</dbReference>
<protein>
    <submittedName>
        <fullName evidence="2">Uncharacterized protein</fullName>
    </submittedName>
</protein>
<gene>
    <name evidence="2" type="ORF">ALMOND_2B019314</name>
</gene>
<feature type="region of interest" description="Disordered" evidence="1">
    <location>
        <begin position="75"/>
        <end position="97"/>
    </location>
</feature>